<dbReference type="EMBL" id="BMPP01000053">
    <property type="protein sequence ID" value="GGK44084.1"/>
    <property type="molecule type" value="Genomic_DNA"/>
</dbReference>
<name>A0ABQ2F5F4_9DEIO</name>
<proteinExistence type="predicted"/>
<organism evidence="1 2">
    <name type="scientific">Deinococcus malanensis</name>
    <dbReference type="NCBI Taxonomy" id="1706855"/>
    <lineage>
        <taxon>Bacteria</taxon>
        <taxon>Thermotogati</taxon>
        <taxon>Deinococcota</taxon>
        <taxon>Deinococci</taxon>
        <taxon>Deinococcales</taxon>
        <taxon>Deinococcaceae</taxon>
        <taxon>Deinococcus</taxon>
    </lineage>
</organism>
<accession>A0ABQ2F5F4</accession>
<reference evidence="2" key="1">
    <citation type="journal article" date="2019" name="Int. J. Syst. Evol. Microbiol.">
        <title>The Global Catalogue of Microorganisms (GCM) 10K type strain sequencing project: providing services to taxonomists for standard genome sequencing and annotation.</title>
        <authorList>
            <consortium name="The Broad Institute Genomics Platform"/>
            <consortium name="The Broad Institute Genome Sequencing Center for Infectious Disease"/>
            <person name="Wu L."/>
            <person name="Ma J."/>
        </authorList>
    </citation>
    <scope>NUCLEOTIDE SEQUENCE [LARGE SCALE GENOMIC DNA]</scope>
    <source>
        <strain evidence="2">JCM 30331</strain>
    </source>
</reference>
<keyword evidence="2" id="KW-1185">Reference proteome</keyword>
<sequence length="92" mass="10326">MNAHHDAQHLLVLDLLHELRDVLQAMEPITDHETILFALSAAQREAERGAWKDFASWMNGLHSFLIALPPVDPSGGHALELGRSITRVYPHQ</sequence>
<comment type="caution">
    <text evidence="1">The sequence shown here is derived from an EMBL/GenBank/DDBJ whole genome shotgun (WGS) entry which is preliminary data.</text>
</comment>
<dbReference type="Proteomes" id="UP000647587">
    <property type="component" value="Unassembled WGS sequence"/>
</dbReference>
<evidence type="ECO:0000313" key="1">
    <source>
        <dbReference type="EMBL" id="GGK44084.1"/>
    </source>
</evidence>
<evidence type="ECO:0000313" key="2">
    <source>
        <dbReference type="Proteomes" id="UP000647587"/>
    </source>
</evidence>
<dbReference type="RefSeq" id="WP_189012375.1">
    <property type="nucleotide sequence ID" value="NZ_BMPP01000053.1"/>
</dbReference>
<protein>
    <submittedName>
        <fullName evidence="1">Uncharacterized protein</fullName>
    </submittedName>
</protein>
<gene>
    <name evidence="1" type="ORF">GCM10008955_42350</name>
</gene>